<organism evidence="2 3">
    <name type="scientific">Thermomonospora cellulosilytica</name>
    <dbReference type="NCBI Taxonomy" id="1411118"/>
    <lineage>
        <taxon>Bacteria</taxon>
        <taxon>Bacillati</taxon>
        <taxon>Actinomycetota</taxon>
        <taxon>Actinomycetes</taxon>
        <taxon>Streptosporangiales</taxon>
        <taxon>Thermomonosporaceae</taxon>
        <taxon>Thermomonospora</taxon>
    </lineage>
</organism>
<accession>A0A7W3RAM5</accession>
<feature type="compositionally biased region" description="Low complexity" evidence="1">
    <location>
        <begin position="94"/>
        <end position="104"/>
    </location>
</feature>
<evidence type="ECO:0000313" key="2">
    <source>
        <dbReference type="EMBL" id="MBA9005849.1"/>
    </source>
</evidence>
<gene>
    <name evidence="2" type="ORF">HNR21_004731</name>
</gene>
<dbReference type="EMBL" id="JACJII010000001">
    <property type="protein sequence ID" value="MBA9005849.1"/>
    <property type="molecule type" value="Genomic_DNA"/>
</dbReference>
<dbReference type="RefSeq" id="WP_182706909.1">
    <property type="nucleotide sequence ID" value="NZ_JACJII010000001.1"/>
</dbReference>
<comment type="caution">
    <text evidence="2">The sequence shown here is derived from an EMBL/GenBank/DDBJ whole genome shotgun (WGS) entry which is preliminary data.</text>
</comment>
<dbReference type="AlphaFoldDB" id="A0A7W3RAM5"/>
<sequence length="104" mass="11588">MSYEFPPDLLRLQKQFCALDRRCEELAAELPTGTAIAAGEATLTGPRADEYAKARADRMKTLTEMRNHWWWEGKSSEDAPADPDAPQVRDRAAAKLALQEAARA</sequence>
<keyword evidence="3" id="KW-1185">Reference proteome</keyword>
<name>A0A7W3RAM5_9ACTN</name>
<feature type="region of interest" description="Disordered" evidence="1">
    <location>
        <begin position="74"/>
        <end position="104"/>
    </location>
</feature>
<protein>
    <submittedName>
        <fullName evidence="2">Uncharacterized protein</fullName>
    </submittedName>
</protein>
<reference evidence="2 3" key="1">
    <citation type="submission" date="2020-08" db="EMBL/GenBank/DDBJ databases">
        <title>Sequencing the genomes of 1000 actinobacteria strains.</title>
        <authorList>
            <person name="Klenk H.-P."/>
        </authorList>
    </citation>
    <scope>NUCLEOTIDE SEQUENCE [LARGE SCALE GENOMIC DNA]</scope>
    <source>
        <strain evidence="2 3">DSM 45823</strain>
    </source>
</reference>
<evidence type="ECO:0000256" key="1">
    <source>
        <dbReference type="SAM" id="MobiDB-lite"/>
    </source>
</evidence>
<dbReference type="Proteomes" id="UP000539313">
    <property type="component" value="Unassembled WGS sequence"/>
</dbReference>
<proteinExistence type="predicted"/>
<evidence type="ECO:0000313" key="3">
    <source>
        <dbReference type="Proteomes" id="UP000539313"/>
    </source>
</evidence>